<evidence type="ECO:0000256" key="8">
    <source>
        <dbReference type="ARBA" id="ARBA00012998"/>
    </source>
</evidence>
<dbReference type="InterPro" id="IPR022384">
    <property type="entry name" value="FormiminoTrfase_cat_dom_sf"/>
</dbReference>
<evidence type="ECO:0000256" key="20">
    <source>
        <dbReference type="ARBA" id="ARBA00030029"/>
    </source>
</evidence>
<dbReference type="FunFam" id="1.20.120.680:FF:000001">
    <property type="entry name" value="Formimidoyltransferase cyclodeaminase"/>
    <property type="match status" value="1"/>
</dbReference>
<comment type="subcellular location">
    <subcellularLocation>
        <location evidence="2">Cytoplasm</location>
        <location evidence="2">Cytoskeleton</location>
        <location evidence="2">Microtubule organizing center</location>
        <location evidence="2">Centrosome</location>
        <location evidence="2">Centriole</location>
    </subcellularLocation>
    <subcellularLocation>
        <location evidence="3">Golgi apparatus</location>
    </subcellularLocation>
</comment>
<dbReference type="NCBIfam" id="TIGR02024">
    <property type="entry name" value="FtcD"/>
    <property type="match status" value="1"/>
</dbReference>
<dbReference type="FunFam" id="3.30.990.10:FF:000001">
    <property type="entry name" value="Formimidoyltransferase cyclodeaminase"/>
    <property type="match status" value="1"/>
</dbReference>
<keyword evidence="12" id="KW-0369">Histidine metabolism</keyword>
<evidence type="ECO:0000256" key="10">
    <source>
        <dbReference type="ARBA" id="ARBA00022490"/>
    </source>
</evidence>
<evidence type="ECO:0000256" key="15">
    <source>
        <dbReference type="ARBA" id="ARBA00023212"/>
    </source>
</evidence>
<dbReference type="OrthoDB" id="48036at2759"/>
<evidence type="ECO:0000256" key="2">
    <source>
        <dbReference type="ARBA" id="ARBA00004114"/>
    </source>
</evidence>
<evidence type="ECO:0000256" key="5">
    <source>
        <dbReference type="ARBA" id="ARBA00008297"/>
    </source>
</evidence>
<dbReference type="PANTHER" id="PTHR12234:SF0">
    <property type="entry name" value="FORMIMIDOYLTRANSFERASE-CYCLODEAMINASE"/>
    <property type="match status" value="1"/>
</dbReference>
<dbReference type="GO" id="GO:0005814">
    <property type="term" value="C:centriole"/>
    <property type="evidence" value="ECO:0007669"/>
    <property type="project" value="UniProtKB-SubCell"/>
</dbReference>
<evidence type="ECO:0000313" key="23">
    <source>
        <dbReference type="EnsemblMetazoa" id="XP_030846159"/>
    </source>
</evidence>
<proteinExistence type="inferred from homology"/>
<dbReference type="GO" id="GO:0005542">
    <property type="term" value="F:folic acid binding"/>
    <property type="evidence" value="ECO:0007669"/>
    <property type="project" value="UniProtKB-KW"/>
</dbReference>
<dbReference type="InterPro" id="IPR036178">
    <property type="entry name" value="Formintransfe-cycloase-like_sf"/>
</dbReference>
<dbReference type="SUPFAM" id="SSF55116">
    <property type="entry name" value="Formiminotransferase domain of formiminotransferase-cyclodeaminase"/>
    <property type="match status" value="2"/>
</dbReference>
<dbReference type="Pfam" id="PF02971">
    <property type="entry name" value="FTCD"/>
    <property type="match status" value="1"/>
</dbReference>
<evidence type="ECO:0000256" key="13">
    <source>
        <dbReference type="ARBA" id="ARBA00022954"/>
    </source>
</evidence>
<dbReference type="InterPro" id="IPR007044">
    <property type="entry name" value="Cyclodeamin/CycHdrlase"/>
</dbReference>
<keyword evidence="17" id="KW-0511">Multifunctional enzyme</keyword>
<evidence type="ECO:0000256" key="17">
    <source>
        <dbReference type="ARBA" id="ARBA00023268"/>
    </source>
</evidence>
<dbReference type="GO" id="GO:0030412">
    <property type="term" value="F:formimidoyltetrahydrofolate cyclodeaminase activity"/>
    <property type="evidence" value="ECO:0007669"/>
    <property type="project" value="UniProtKB-EC"/>
</dbReference>
<evidence type="ECO:0000256" key="1">
    <source>
        <dbReference type="ARBA" id="ARBA00002680"/>
    </source>
</evidence>
<dbReference type="Gene3D" id="3.30.70.670">
    <property type="entry name" value="Formiminotransferase, C-terminal subdomain"/>
    <property type="match status" value="1"/>
</dbReference>
<evidence type="ECO:0000256" key="12">
    <source>
        <dbReference type="ARBA" id="ARBA00022808"/>
    </source>
</evidence>
<dbReference type="AlphaFoldDB" id="A0A7M7P4U9"/>
<dbReference type="Proteomes" id="UP000007110">
    <property type="component" value="Unassembled WGS sequence"/>
</dbReference>
<sequence>MSPVIARLVECVPNFSEGQTKEIIDAISSAVAQTPGCQLLDVDPGPSTNRTVYTFVGSPASVVEGALNMARVARSLIDMRIHEGEHPRMGALDVCPFIPISGVTMEECDLCAVEFGRRLGEELQVPVYLYAFSAREEKRQKLPSIRAGEYEGLEKKLADPEWKPDFGPTEFVPTWGATATGARKFLIAMNVNVLGTKEQSHRIALDIREQGRGTDQPGSLKSVQAIGWWLDEYNLAQVSMNLTDIDQTPMHVAYEECLARSKVTKVGLCGSQLVGLVPLAAIMEAAAYYMEKENLFIMEDSQKVRLVVDRLGLSSLEPFNPREKIIEYMVESVSDGPLTSMALKSFILNVGARSPAPGGGSVAAAIGAMGAALGTMVGWLSFGNKKFEALDSTMRKLIPPLKEAMHDLLPMIDADTAAFSAYMGAMKLPKGSDEEKAIRDETMKAAMKDSVAVPMNVAITVNACWDTMKEMARYGNIQCKSDIQVGSKAMELAVWGAYYNVMTNLPNISDEVYREKAKEDIGTFLKVAQDAASDVLEIVADRTE</sequence>
<evidence type="ECO:0000256" key="18">
    <source>
        <dbReference type="ARBA" id="ARBA00025506"/>
    </source>
</evidence>
<protein>
    <recommendedName>
        <fullName evidence="9">Formimidoyltransferase-cyclodeaminase</fullName>
        <ecNumber evidence="7">2.1.2.5</ecNumber>
        <ecNumber evidence="8">4.3.1.4</ecNumber>
    </recommendedName>
    <alternativeName>
        <fullName evidence="20">Formiminotransferase-cyclodeaminase</fullName>
    </alternativeName>
</protein>
<comment type="pathway">
    <text evidence="4">Amino-acid degradation; L-histidine degradation into L-glutamate; L-glutamate from N-formimidoyl-L-glutamate (transferase route): step 1/1.</text>
</comment>
<evidence type="ECO:0000256" key="11">
    <source>
        <dbReference type="ARBA" id="ARBA00022679"/>
    </source>
</evidence>
<evidence type="ECO:0000256" key="14">
    <source>
        <dbReference type="ARBA" id="ARBA00023034"/>
    </source>
</evidence>
<reference evidence="23" key="2">
    <citation type="submission" date="2021-01" db="UniProtKB">
        <authorList>
            <consortium name="EnsemblMetazoa"/>
        </authorList>
    </citation>
    <scope>IDENTIFICATION</scope>
</reference>
<dbReference type="KEGG" id="spu:580057"/>
<dbReference type="RefSeq" id="XP_030846159.1">
    <property type="nucleotide sequence ID" value="XM_030990299.1"/>
</dbReference>
<dbReference type="InterPro" id="IPR012886">
    <property type="entry name" value="Formiminotransferase_N"/>
</dbReference>
<dbReference type="Gene3D" id="3.30.990.10">
    <property type="entry name" value="Formiminotransferase, N-terminal subdomain"/>
    <property type="match status" value="1"/>
</dbReference>
<keyword evidence="13" id="KW-0290">Folate-binding</keyword>
<evidence type="ECO:0000313" key="24">
    <source>
        <dbReference type="Proteomes" id="UP000007110"/>
    </source>
</evidence>
<dbReference type="SUPFAM" id="SSF101262">
    <property type="entry name" value="Methenyltetrahydrofolate cyclohydrolase-like"/>
    <property type="match status" value="1"/>
</dbReference>
<dbReference type="InterPro" id="IPR013802">
    <property type="entry name" value="Formiminotransferase_C"/>
</dbReference>
<dbReference type="SMART" id="SM01222">
    <property type="entry name" value="FTCD_N"/>
    <property type="match status" value="1"/>
</dbReference>
<accession>A0A7M7P4U9</accession>
<keyword evidence="11" id="KW-0808">Transferase</keyword>
<dbReference type="GeneID" id="580057"/>
<keyword evidence="14" id="KW-0333">Golgi apparatus</keyword>
<dbReference type="InterPro" id="IPR051623">
    <property type="entry name" value="FTCD"/>
</dbReference>
<name>A0A7M7P4U9_STRPU</name>
<comment type="similarity">
    <text evidence="6">In the C-terminal section; belongs to the cyclodeaminase/cyclohydrolase family.</text>
</comment>
<dbReference type="PANTHER" id="PTHR12234">
    <property type="entry name" value="FORMIMINOTRANSFERASE-CYCLODEAMINASE"/>
    <property type="match status" value="1"/>
</dbReference>
<dbReference type="CTD" id="10841"/>
<comment type="function">
    <text evidence="18">Folate-dependent enzyme, that displays both transferase and deaminase activity. Serves to channel one-carbon units from formiminoglutamate to the folate pool.</text>
</comment>
<dbReference type="FunFam" id="3.30.70.670:FF:000001">
    <property type="entry name" value="Formimidoyltransferase cyclodeaminase"/>
    <property type="match status" value="1"/>
</dbReference>
<organism evidence="23 24">
    <name type="scientific">Strongylocentrotus purpuratus</name>
    <name type="common">Purple sea urchin</name>
    <dbReference type="NCBI Taxonomy" id="7668"/>
    <lineage>
        <taxon>Eukaryota</taxon>
        <taxon>Metazoa</taxon>
        <taxon>Echinodermata</taxon>
        <taxon>Eleutherozoa</taxon>
        <taxon>Echinozoa</taxon>
        <taxon>Echinoidea</taxon>
        <taxon>Euechinoidea</taxon>
        <taxon>Echinacea</taxon>
        <taxon>Camarodonta</taxon>
        <taxon>Echinidea</taxon>
        <taxon>Strongylocentrotidae</taxon>
        <taxon>Strongylocentrotus</taxon>
    </lineage>
</organism>
<evidence type="ECO:0000256" key="16">
    <source>
        <dbReference type="ARBA" id="ARBA00023239"/>
    </source>
</evidence>
<dbReference type="SMART" id="SM01221">
    <property type="entry name" value="FTCD"/>
    <property type="match status" value="1"/>
</dbReference>
<feature type="domain" description="Formiminotransferase C-terminal subdomain" evidence="21">
    <location>
        <begin position="185"/>
        <end position="329"/>
    </location>
</feature>
<dbReference type="OMA" id="TYGKRQW"/>
<dbReference type="Pfam" id="PF07837">
    <property type="entry name" value="FTCD_N"/>
    <property type="match status" value="1"/>
</dbReference>
<dbReference type="InParanoid" id="A0A7M7P4U9"/>
<dbReference type="EC" id="2.1.2.5" evidence="7"/>
<keyword evidence="15" id="KW-0206">Cytoskeleton</keyword>
<evidence type="ECO:0000259" key="21">
    <source>
        <dbReference type="SMART" id="SM01221"/>
    </source>
</evidence>
<dbReference type="Pfam" id="PF04961">
    <property type="entry name" value="FTCD_C"/>
    <property type="match status" value="1"/>
</dbReference>
<dbReference type="UniPathway" id="UPA00379">
    <property type="reaction ID" value="UER00555"/>
</dbReference>
<dbReference type="GO" id="GO:0019556">
    <property type="term" value="P:L-histidine catabolic process to glutamate and formamide"/>
    <property type="evidence" value="ECO:0007669"/>
    <property type="project" value="UniProtKB-UniPathway"/>
</dbReference>
<comment type="similarity">
    <text evidence="5">In the N-terminal section; belongs to the formiminotransferase family.</text>
</comment>
<dbReference type="InterPro" id="IPR004227">
    <property type="entry name" value="Formiminotransferase_cat"/>
</dbReference>
<evidence type="ECO:0000256" key="4">
    <source>
        <dbReference type="ARBA" id="ARBA00005082"/>
    </source>
</evidence>
<evidence type="ECO:0000256" key="9">
    <source>
        <dbReference type="ARBA" id="ARBA00017787"/>
    </source>
</evidence>
<reference evidence="24" key="1">
    <citation type="submission" date="2015-02" db="EMBL/GenBank/DDBJ databases">
        <title>Genome sequencing for Strongylocentrotus purpuratus.</title>
        <authorList>
            <person name="Murali S."/>
            <person name="Liu Y."/>
            <person name="Vee V."/>
            <person name="English A."/>
            <person name="Wang M."/>
            <person name="Skinner E."/>
            <person name="Han Y."/>
            <person name="Muzny D.M."/>
            <person name="Worley K.C."/>
            <person name="Gibbs R.A."/>
        </authorList>
    </citation>
    <scope>NUCLEOTIDE SEQUENCE</scope>
</reference>
<evidence type="ECO:0000256" key="3">
    <source>
        <dbReference type="ARBA" id="ARBA00004555"/>
    </source>
</evidence>
<dbReference type="EnsemblMetazoa" id="XM_030990299">
    <property type="protein sequence ID" value="XP_030846159"/>
    <property type="gene ID" value="LOC580057"/>
</dbReference>
<comment type="subunit">
    <text evidence="19">Homooctamer, including four polyglutamate binding sites. The subunits are arranged as a tetramer of dimers, and form a planar ring-shaped structure.</text>
</comment>
<keyword evidence="10" id="KW-0963">Cytoplasm</keyword>
<evidence type="ECO:0000256" key="6">
    <source>
        <dbReference type="ARBA" id="ARBA00010825"/>
    </source>
</evidence>
<dbReference type="GO" id="GO:0005794">
    <property type="term" value="C:Golgi apparatus"/>
    <property type="evidence" value="ECO:0007669"/>
    <property type="project" value="UniProtKB-SubCell"/>
</dbReference>
<evidence type="ECO:0000256" key="19">
    <source>
        <dbReference type="ARBA" id="ARBA00025915"/>
    </source>
</evidence>
<evidence type="ECO:0000259" key="22">
    <source>
        <dbReference type="SMART" id="SM01222"/>
    </source>
</evidence>
<dbReference type="Gene3D" id="1.20.120.680">
    <property type="entry name" value="Formiminotetrahydrofolate cyclodeaminase monomer, up-and-down helical bundle"/>
    <property type="match status" value="1"/>
</dbReference>
<keyword evidence="16" id="KW-0456">Lyase</keyword>
<evidence type="ECO:0000256" key="7">
    <source>
        <dbReference type="ARBA" id="ARBA00012252"/>
    </source>
</evidence>
<dbReference type="InterPro" id="IPR037064">
    <property type="entry name" value="Formiminotransferase_N_sf"/>
</dbReference>
<comment type="function">
    <text evidence="1">Binds and promotes bundling of vimentin filaments originating from the Golgi.</text>
</comment>
<dbReference type="EC" id="4.3.1.4" evidence="8"/>
<dbReference type="GO" id="GO:0030409">
    <property type="term" value="F:glutamate formimidoyltransferase activity"/>
    <property type="evidence" value="ECO:0007669"/>
    <property type="project" value="UniProtKB-EC"/>
</dbReference>
<keyword evidence="24" id="KW-1185">Reference proteome</keyword>
<dbReference type="InterPro" id="IPR037070">
    <property type="entry name" value="Formiminotransferase_C_sf"/>
</dbReference>
<feature type="domain" description="Formiminotransferase N-terminal subdomain" evidence="22">
    <location>
        <begin position="7"/>
        <end position="184"/>
    </location>
</feature>
<dbReference type="GO" id="GO:0019557">
    <property type="term" value="P:L-histidine catabolic process to glutamate and formate"/>
    <property type="evidence" value="ECO:0007669"/>
    <property type="project" value="UniProtKB-UniPathway"/>
</dbReference>